<evidence type="ECO:0000259" key="2">
    <source>
        <dbReference type="Pfam" id="PF03724"/>
    </source>
</evidence>
<gene>
    <name evidence="3" type="ORF">DNX69_21625</name>
</gene>
<dbReference type="Pfam" id="PF03724">
    <property type="entry name" value="META"/>
    <property type="match status" value="1"/>
</dbReference>
<feature type="chain" id="PRO_5016257806" description="DUF306 domain-containing protein" evidence="1">
    <location>
        <begin position="24"/>
        <end position="138"/>
    </location>
</feature>
<dbReference type="OrthoDB" id="8139154at2"/>
<proteinExistence type="predicted"/>
<evidence type="ECO:0000313" key="3">
    <source>
        <dbReference type="EMBL" id="PZA09939.1"/>
    </source>
</evidence>
<dbReference type="InterPro" id="IPR005184">
    <property type="entry name" value="DUF306_Meta_HslJ"/>
</dbReference>
<protein>
    <recommendedName>
        <fullName evidence="2">DUF306 domain-containing protein</fullName>
    </recommendedName>
</protein>
<dbReference type="InterPro" id="IPR038670">
    <property type="entry name" value="HslJ-like_sf"/>
</dbReference>
<reference evidence="3 4" key="1">
    <citation type="submission" date="2018-06" db="EMBL/GenBank/DDBJ databases">
        <title>Draft Whole-Genome Sequence of the purple photosynthetic bacterium Rhodospeudomonas palustris XCP.</title>
        <authorList>
            <person name="Rayyan A."/>
            <person name="Meyer T.E."/>
            <person name="Kyndt J.A."/>
        </authorList>
    </citation>
    <scope>NUCLEOTIDE SEQUENCE [LARGE SCALE GENOMIC DNA]</scope>
    <source>
        <strain evidence="3 4">XCP</strain>
    </source>
</reference>
<feature type="signal peptide" evidence="1">
    <location>
        <begin position="1"/>
        <end position="23"/>
    </location>
</feature>
<keyword evidence="1" id="KW-0732">Signal</keyword>
<evidence type="ECO:0000256" key="1">
    <source>
        <dbReference type="SAM" id="SignalP"/>
    </source>
</evidence>
<dbReference type="Proteomes" id="UP000248134">
    <property type="component" value="Unassembled WGS sequence"/>
</dbReference>
<accession>A0A323UCD8</accession>
<dbReference type="AlphaFoldDB" id="A0A323UCD8"/>
<dbReference type="EMBL" id="QKQS01000026">
    <property type="protein sequence ID" value="PZA09939.1"/>
    <property type="molecule type" value="Genomic_DNA"/>
</dbReference>
<feature type="domain" description="DUF306" evidence="2">
    <location>
        <begin position="49"/>
        <end position="132"/>
    </location>
</feature>
<comment type="caution">
    <text evidence="3">The sequence shown here is derived from an EMBL/GenBank/DDBJ whole genome shotgun (WGS) entry which is preliminary data.</text>
</comment>
<organism evidence="3 4">
    <name type="scientific">Rhodopseudomonas palustris</name>
    <dbReference type="NCBI Taxonomy" id="1076"/>
    <lineage>
        <taxon>Bacteria</taxon>
        <taxon>Pseudomonadati</taxon>
        <taxon>Pseudomonadota</taxon>
        <taxon>Alphaproteobacteria</taxon>
        <taxon>Hyphomicrobiales</taxon>
        <taxon>Nitrobacteraceae</taxon>
        <taxon>Rhodopseudomonas</taxon>
    </lineage>
</organism>
<dbReference type="Gene3D" id="2.40.128.270">
    <property type="match status" value="1"/>
</dbReference>
<evidence type="ECO:0000313" key="4">
    <source>
        <dbReference type="Proteomes" id="UP000248134"/>
    </source>
</evidence>
<name>A0A323UCD8_RHOPL</name>
<sequence>MRALSLMQAAVLGAAILSVTASSAPAQSDQEFPFGLEVTLDAPPKPGSKRIPNLEIGDKGSVRLELWCKGGSGQFSVAGNTVIFVPGTIEDRNCPADRAEADDALVAALAAATTWSRQGDVVSLSGGPQTLRFHLNTN</sequence>